<feature type="domain" description="CzcB-like barrel-sandwich hybrid" evidence="4">
    <location>
        <begin position="153"/>
        <end position="274"/>
    </location>
</feature>
<reference evidence="5 6" key="2">
    <citation type="submission" date="2020-06" db="EMBL/GenBank/DDBJ databases">
        <title>Halomonas songnenensis sp. nov., a moderately halophilic bacterium isolated from saline and alkaline soils.</title>
        <authorList>
            <person name="Jiang J."/>
            <person name="Pan Y."/>
        </authorList>
    </citation>
    <scope>NUCLEOTIDE SEQUENCE [LARGE SCALE GENOMIC DNA]</scope>
    <source>
        <strain evidence="5 6">TBZ9</strain>
    </source>
</reference>
<name>A0A7Y3TYP9_9GAMM</name>
<feature type="coiled-coil region" evidence="3">
    <location>
        <begin position="191"/>
        <end position="237"/>
    </location>
</feature>
<evidence type="ECO:0000259" key="4">
    <source>
        <dbReference type="Pfam" id="PF25973"/>
    </source>
</evidence>
<dbReference type="PANTHER" id="PTHR32347:SF23">
    <property type="entry name" value="BLL5650 PROTEIN"/>
    <property type="match status" value="1"/>
</dbReference>
<evidence type="ECO:0000256" key="3">
    <source>
        <dbReference type="SAM" id="Coils"/>
    </source>
</evidence>
<sequence>MDEALDQQRPVVWPSSSEFGSDVAAVNRAHFSLSQLTDISHVLTIPSADQTGVKAALTIERESPFTLTEIEALSSVMALSVRALEEKRRNDRPLLLKMLVAIRGQFAALLGAGHLGYKLAAISVAGVVGYAYFATGTAHEAANATLLSESQHVISAPFQGYIDTAQARAGDRVSAGEALVFMDTRDLRLQQLQHQSRLAQLESEAQSLRAQGDRASLNILDAQRAQTQADLELVESRLQRSTLEAPFDGVIVEGDLTQQLGSAVSPGEELFRIAPEGRYRLELAVNESRVVDIEEGQRGQLLLAALTDRKFEFEIQRVTHETRQREGNNYFIVEAVLLDDDPSFRSGMEGIGRVPLGEQRQISIWTRELREWLLMLKWRIW</sequence>
<proteinExistence type="predicted"/>
<keyword evidence="6" id="KW-1185">Reference proteome</keyword>
<evidence type="ECO:0000256" key="1">
    <source>
        <dbReference type="ARBA" id="ARBA00004196"/>
    </source>
</evidence>
<dbReference type="EMBL" id="JABFHI010000007">
    <property type="protein sequence ID" value="NOG32691.1"/>
    <property type="molecule type" value="Genomic_DNA"/>
</dbReference>
<evidence type="ECO:0000256" key="2">
    <source>
        <dbReference type="ARBA" id="ARBA00023054"/>
    </source>
</evidence>
<organism evidence="5 6">
    <name type="scientific">Vreelandella azerica</name>
    <dbReference type="NCBI Taxonomy" id="2732867"/>
    <lineage>
        <taxon>Bacteria</taxon>
        <taxon>Pseudomonadati</taxon>
        <taxon>Pseudomonadota</taxon>
        <taxon>Gammaproteobacteria</taxon>
        <taxon>Oceanospirillales</taxon>
        <taxon>Halomonadaceae</taxon>
        <taxon>Vreelandella</taxon>
    </lineage>
</organism>
<dbReference type="PANTHER" id="PTHR32347">
    <property type="entry name" value="EFFLUX SYSTEM COMPONENT YKNX-RELATED"/>
    <property type="match status" value="1"/>
</dbReference>
<protein>
    <submittedName>
        <fullName evidence="5">HlyD family efflux transporter periplasmic adaptor subunit</fullName>
    </submittedName>
</protein>
<comment type="caution">
    <text evidence="5">The sequence shown here is derived from an EMBL/GenBank/DDBJ whole genome shotgun (WGS) entry which is preliminary data.</text>
</comment>
<dbReference type="SUPFAM" id="SSF111369">
    <property type="entry name" value="HlyD-like secretion proteins"/>
    <property type="match status" value="1"/>
</dbReference>
<comment type="subcellular location">
    <subcellularLocation>
        <location evidence="1">Cell envelope</location>
    </subcellularLocation>
</comment>
<dbReference type="RefSeq" id="WP_171703151.1">
    <property type="nucleotide sequence ID" value="NZ_JABFHI010000007.1"/>
</dbReference>
<dbReference type="Pfam" id="PF25973">
    <property type="entry name" value="BSH_CzcB"/>
    <property type="match status" value="1"/>
</dbReference>
<dbReference type="InterPro" id="IPR050465">
    <property type="entry name" value="UPF0194_transport"/>
</dbReference>
<dbReference type="Gene3D" id="2.40.30.170">
    <property type="match status" value="1"/>
</dbReference>
<evidence type="ECO:0000313" key="5">
    <source>
        <dbReference type="EMBL" id="NOG32691.1"/>
    </source>
</evidence>
<dbReference type="GO" id="GO:0030313">
    <property type="term" value="C:cell envelope"/>
    <property type="evidence" value="ECO:0007669"/>
    <property type="project" value="UniProtKB-SubCell"/>
</dbReference>
<evidence type="ECO:0000313" key="6">
    <source>
        <dbReference type="Proteomes" id="UP000588806"/>
    </source>
</evidence>
<reference evidence="5 6" key="1">
    <citation type="submission" date="2020-05" db="EMBL/GenBank/DDBJ databases">
        <authorList>
            <person name="Ruan W."/>
            <person name="Jeon C.O."/>
            <person name="Chun B.H."/>
        </authorList>
    </citation>
    <scope>NUCLEOTIDE SEQUENCE [LARGE SCALE GENOMIC DNA]</scope>
    <source>
        <strain evidence="5 6">TBZ9</strain>
    </source>
</reference>
<dbReference type="Proteomes" id="UP000588806">
    <property type="component" value="Unassembled WGS sequence"/>
</dbReference>
<dbReference type="InterPro" id="IPR058647">
    <property type="entry name" value="BSH_CzcB-like"/>
</dbReference>
<gene>
    <name evidence="5" type="ORF">HLB35_14685</name>
</gene>
<accession>A0A7Y3TYP9</accession>
<keyword evidence="2 3" id="KW-0175">Coiled coil</keyword>
<dbReference type="AlphaFoldDB" id="A0A7Y3TYP9"/>